<protein>
    <submittedName>
        <fullName evidence="5">D-alanyl-D-alanine- carboxypeptidase/endopeptidase AmpH-like</fullName>
    </submittedName>
</protein>
<dbReference type="InterPro" id="IPR012338">
    <property type="entry name" value="Beta-lactam/transpept-like"/>
</dbReference>
<evidence type="ECO:0000256" key="2">
    <source>
        <dbReference type="SAM" id="SignalP"/>
    </source>
</evidence>
<dbReference type="GeneID" id="118419210"/>
<keyword evidence="2" id="KW-0732">Signal</keyword>
<dbReference type="Gene3D" id="3.40.710.10">
    <property type="entry name" value="DD-peptidase/beta-lactamase superfamily"/>
    <property type="match status" value="1"/>
</dbReference>
<dbReference type="SUPFAM" id="SSF56601">
    <property type="entry name" value="beta-lactamase/transpeptidase-like"/>
    <property type="match status" value="1"/>
</dbReference>
<feature type="compositionally biased region" description="Polar residues" evidence="1">
    <location>
        <begin position="418"/>
        <end position="427"/>
    </location>
</feature>
<sequence length="587" mass="65054">MAKTFVVLLSTLVAVLSQSEVAATATTSLEEELHDLDNFVQTVLACRSDSVPGLTIAVVRNRDVVFAKGYGRRDSNRGLPVNNRTLFGIASLTKSFTAALLADILAERDDVTWDTPLVDILGEEFRFQDEFRTKEATLRDLLAHKMGLQKFPDSILQFGSNVGRAELARRVRYFAEVHPFRTEFYYSNLMYDLAGHVAERLAGKPYEQLLREGIFLPLGMNDTTFLPDALEEENFSNFAESYVMYDKNGRSLALNRDLYRLLKLNNPAGGVASNAVDMARYLQYHLRAARGHDNDTNKLLQEAYKVQFVSSPRSEERLKEIFRPQFPVGVMEKGAGLGLVVGEYRGYKKVTHGGRVFGFTSLMTLFPDQTGGVFTSVNSPVINWDRDVHRVLHYRVADMLLDLDPWLNTTTACTYPQPWSTRPASSQPVPPATSRDFPRDKRDYVGSYGNRVFGNLTIYLSPTDGTLRFRAGLIGRGVVLPLNATNRILLKGPPDMFAPVQVSLEEEGGTIRRLVVPGVPPEPPVVFERGLKVPDGDGTQQKVPDGDGTQQKGGCTSGAVSGAETAVHGAWGGYPLLTVFLLVFVFI</sequence>
<dbReference type="OMA" id="CRSDSVP"/>
<organism evidence="4 5">
    <name type="scientific">Branchiostoma floridae</name>
    <name type="common">Florida lancelet</name>
    <name type="synonym">Amphioxus</name>
    <dbReference type="NCBI Taxonomy" id="7739"/>
    <lineage>
        <taxon>Eukaryota</taxon>
        <taxon>Metazoa</taxon>
        <taxon>Chordata</taxon>
        <taxon>Cephalochordata</taxon>
        <taxon>Leptocardii</taxon>
        <taxon>Amphioxiformes</taxon>
        <taxon>Branchiostomatidae</taxon>
        <taxon>Branchiostoma</taxon>
    </lineage>
</organism>
<dbReference type="AlphaFoldDB" id="A0A9J7LG21"/>
<evidence type="ECO:0000256" key="1">
    <source>
        <dbReference type="SAM" id="MobiDB-lite"/>
    </source>
</evidence>
<feature type="domain" description="Beta-lactamase-related" evidence="3">
    <location>
        <begin position="45"/>
        <end position="390"/>
    </location>
</feature>
<proteinExistence type="predicted"/>
<name>A0A9J7LG21_BRAFL</name>
<evidence type="ECO:0000313" key="5">
    <source>
        <dbReference type="RefSeq" id="XP_035681449.1"/>
    </source>
</evidence>
<keyword evidence="4" id="KW-1185">Reference proteome</keyword>
<feature type="signal peptide" evidence="2">
    <location>
        <begin position="1"/>
        <end position="17"/>
    </location>
</feature>
<dbReference type="Pfam" id="PF00144">
    <property type="entry name" value="Beta-lactamase"/>
    <property type="match status" value="1"/>
</dbReference>
<reference evidence="4" key="1">
    <citation type="journal article" date="2020" name="Nat. Ecol. Evol.">
        <title>Deeply conserved synteny resolves early events in vertebrate evolution.</title>
        <authorList>
            <person name="Simakov O."/>
            <person name="Marletaz F."/>
            <person name="Yue J.X."/>
            <person name="O'Connell B."/>
            <person name="Jenkins J."/>
            <person name="Brandt A."/>
            <person name="Calef R."/>
            <person name="Tung C.H."/>
            <person name="Huang T.K."/>
            <person name="Schmutz J."/>
            <person name="Satoh N."/>
            <person name="Yu J.K."/>
            <person name="Putnam N.H."/>
            <person name="Green R.E."/>
            <person name="Rokhsar D.S."/>
        </authorList>
    </citation>
    <scope>NUCLEOTIDE SEQUENCE [LARGE SCALE GENOMIC DNA]</scope>
    <source>
        <strain evidence="4">S238N-H82</strain>
    </source>
</reference>
<dbReference type="OrthoDB" id="5946976at2759"/>
<dbReference type="InterPro" id="IPR050491">
    <property type="entry name" value="AmpC-like"/>
</dbReference>
<dbReference type="Proteomes" id="UP000001554">
    <property type="component" value="Chromosome 7"/>
</dbReference>
<dbReference type="RefSeq" id="XP_035681449.1">
    <property type="nucleotide sequence ID" value="XM_035825556.1"/>
</dbReference>
<dbReference type="PANTHER" id="PTHR46825">
    <property type="entry name" value="D-ALANYL-D-ALANINE-CARBOXYPEPTIDASE/ENDOPEPTIDASE AMPH"/>
    <property type="match status" value="1"/>
</dbReference>
<dbReference type="InterPro" id="IPR001466">
    <property type="entry name" value="Beta-lactam-related"/>
</dbReference>
<feature type="chain" id="PRO_5039946796" evidence="2">
    <location>
        <begin position="18"/>
        <end position="587"/>
    </location>
</feature>
<feature type="region of interest" description="Disordered" evidence="1">
    <location>
        <begin position="418"/>
        <end position="440"/>
    </location>
</feature>
<reference evidence="5" key="2">
    <citation type="submission" date="2025-08" db="UniProtKB">
        <authorList>
            <consortium name="RefSeq"/>
        </authorList>
    </citation>
    <scope>IDENTIFICATION</scope>
    <source>
        <strain evidence="5">S238N-H82</strain>
        <tissue evidence="5">Testes</tissue>
    </source>
</reference>
<gene>
    <name evidence="5" type="primary">LOC118419210</name>
</gene>
<evidence type="ECO:0000259" key="3">
    <source>
        <dbReference type="Pfam" id="PF00144"/>
    </source>
</evidence>
<feature type="compositionally biased region" description="Polar residues" evidence="1">
    <location>
        <begin position="538"/>
        <end position="554"/>
    </location>
</feature>
<dbReference type="PANTHER" id="PTHR46825:SF15">
    <property type="entry name" value="BETA-LACTAMASE-RELATED DOMAIN-CONTAINING PROTEIN"/>
    <property type="match status" value="1"/>
</dbReference>
<dbReference type="KEGG" id="bfo:118419210"/>
<accession>A0A9J7LG21</accession>
<evidence type="ECO:0000313" key="4">
    <source>
        <dbReference type="Proteomes" id="UP000001554"/>
    </source>
</evidence>
<feature type="region of interest" description="Disordered" evidence="1">
    <location>
        <begin position="531"/>
        <end position="557"/>
    </location>
</feature>